<feature type="non-terminal residue" evidence="7">
    <location>
        <position position="1"/>
    </location>
</feature>
<dbReference type="GO" id="GO:0003700">
    <property type="term" value="F:DNA-binding transcription factor activity"/>
    <property type="evidence" value="ECO:0007669"/>
    <property type="project" value="InterPro"/>
</dbReference>
<name>A0A161VXR0_9PEZI</name>
<sequence length="378" mass="41712">FDRSRSPSHPPCRTHPDPSSSLLGNQICLSGGQCSSCEDPGFEFISAAPTRDHLQGGLLLEPAIPCLYDCNPMPNQMAQSGHPGSALLVEARYTSLSLYDVPLSEQTPFLAPTNDYHFHQQWAGQGYQTFEPVFSLGNSAGPTDSIHWEGERPSHQASEAAITTTPGHSAVSWAPRSEDWSWYQELQQNRSSPASRPNVQHRLPPPLPWTQLGILLPAVKPGQSQTLGPPQRRKNSSTAQHCAKRARVEAGSEPSPVTPISCVKGDNKGEDSDISRALRGPERKKTYRVKNRAAAKRCREKTTQYETDLVNKEKQVTQERVYLDSYVTALKNEVLALRNRILEHGSCDCEMIQGYIARTASSVGCNRNRVPAMMLLST</sequence>
<keyword evidence="3" id="KW-0804">Transcription</keyword>
<dbReference type="Proteomes" id="UP000076552">
    <property type="component" value="Unassembled WGS sequence"/>
</dbReference>
<dbReference type="STRING" id="708197.A0A161VXR0"/>
<feature type="compositionally biased region" description="Basic and acidic residues" evidence="5">
    <location>
        <begin position="265"/>
        <end position="275"/>
    </location>
</feature>
<comment type="caution">
    <text evidence="7">The sequence shown here is derived from an EMBL/GenBank/DDBJ whole genome shotgun (WGS) entry which is preliminary data.</text>
</comment>
<evidence type="ECO:0000313" key="7">
    <source>
        <dbReference type="EMBL" id="KZL63463.1"/>
    </source>
</evidence>
<keyword evidence="2" id="KW-0805">Transcription regulation</keyword>
<reference evidence="7 8" key="1">
    <citation type="submission" date="2015-06" db="EMBL/GenBank/DDBJ databases">
        <title>Survival trade-offs in plant roots during colonization by closely related pathogenic and mutualistic fungi.</title>
        <authorList>
            <person name="Hacquard S."/>
            <person name="Kracher B."/>
            <person name="Hiruma K."/>
            <person name="Weinman A."/>
            <person name="Muench P."/>
            <person name="Garrido Oter R."/>
            <person name="Ver Loren van Themaat E."/>
            <person name="Dallerey J.-F."/>
            <person name="Damm U."/>
            <person name="Henrissat B."/>
            <person name="Lespinet O."/>
            <person name="Thon M."/>
            <person name="Kemen E."/>
            <person name="McHardy A.C."/>
            <person name="Schulze-Lefert P."/>
            <person name="O'Connell R.J."/>
        </authorList>
    </citation>
    <scope>NUCLEOTIDE SEQUENCE [LARGE SCALE GENOMIC DNA]</scope>
    <source>
        <strain evidence="7 8">0861</strain>
    </source>
</reference>
<feature type="region of interest" description="Disordered" evidence="5">
    <location>
        <begin position="220"/>
        <end position="275"/>
    </location>
</feature>
<dbReference type="PROSITE" id="PS50217">
    <property type="entry name" value="BZIP"/>
    <property type="match status" value="1"/>
</dbReference>
<evidence type="ECO:0000259" key="6">
    <source>
        <dbReference type="PROSITE" id="PS50217"/>
    </source>
</evidence>
<dbReference type="InterPro" id="IPR051027">
    <property type="entry name" value="bZIP_transcription_factors"/>
</dbReference>
<proteinExistence type="predicted"/>
<dbReference type="InterPro" id="IPR004827">
    <property type="entry name" value="bZIP"/>
</dbReference>
<evidence type="ECO:0000256" key="1">
    <source>
        <dbReference type="ARBA" id="ARBA00004123"/>
    </source>
</evidence>
<dbReference type="EMBL" id="LFIV01000362">
    <property type="protein sequence ID" value="KZL63463.1"/>
    <property type="molecule type" value="Genomic_DNA"/>
</dbReference>
<evidence type="ECO:0000313" key="8">
    <source>
        <dbReference type="Proteomes" id="UP000076552"/>
    </source>
</evidence>
<dbReference type="Gene3D" id="1.20.5.170">
    <property type="match status" value="1"/>
</dbReference>
<dbReference type="AlphaFoldDB" id="A0A161VXR0"/>
<feature type="region of interest" description="Disordered" evidence="5">
    <location>
        <begin position="185"/>
        <end position="205"/>
    </location>
</feature>
<accession>A0A161VXR0</accession>
<comment type="subcellular location">
    <subcellularLocation>
        <location evidence="1">Nucleus</location>
    </subcellularLocation>
</comment>
<evidence type="ECO:0000256" key="5">
    <source>
        <dbReference type="SAM" id="MobiDB-lite"/>
    </source>
</evidence>
<dbReference type="PROSITE" id="PS00036">
    <property type="entry name" value="BZIP_BASIC"/>
    <property type="match status" value="1"/>
</dbReference>
<dbReference type="CDD" id="cd14687">
    <property type="entry name" value="bZIP_ATF2"/>
    <property type="match status" value="1"/>
</dbReference>
<dbReference type="SUPFAM" id="SSF57959">
    <property type="entry name" value="Leucine zipper domain"/>
    <property type="match status" value="1"/>
</dbReference>
<evidence type="ECO:0000256" key="3">
    <source>
        <dbReference type="ARBA" id="ARBA00023163"/>
    </source>
</evidence>
<evidence type="ECO:0000256" key="2">
    <source>
        <dbReference type="ARBA" id="ARBA00023015"/>
    </source>
</evidence>
<keyword evidence="4" id="KW-0539">Nucleus</keyword>
<organism evidence="7 8">
    <name type="scientific">Colletotrichum tofieldiae</name>
    <dbReference type="NCBI Taxonomy" id="708197"/>
    <lineage>
        <taxon>Eukaryota</taxon>
        <taxon>Fungi</taxon>
        <taxon>Dikarya</taxon>
        <taxon>Ascomycota</taxon>
        <taxon>Pezizomycotina</taxon>
        <taxon>Sordariomycetes</taxon>
        <taxon>Hypocreomycetidae</taxon>
        <taxon>Glomerellales</taxon>
        <taxon>Glomerellaceae</taxon>
        <taxon>Colletotrichum</taxon>
        <taxon>Colletotrichum spaethianum species complex</taxon>
    </lineage>
</organism>
<evidence type="ECO:0000256" key="4">
    <source>
        <dbReference type="ARBA" id="ARBA00023242"/>
    </source>
</evidence>
<feature type="compositionally biased region" description="Polar residues" evidence="5">
    <location>
        <begin position="185"/>
        <end position="198"/>
    </location>
</feature>
<dbReference type="GO" id="GO:0005634">
    <property type="term" value="C:nucleus"/>
    <property type="evidence" value="ECO:0007669"/>
    <property type="project" value="UniProtKB-SubCell"/>
</dbReference>
<gene>
    <name evidence="7" type="ORF">CT0861_12799</name>
</gene>
<keyword evidence="8" id="KW-1185">Reference proteome</keyword>
<dbReference type="InterPro" id="IPR046347">
    <property type="entry name" value="bZIP_sf"/>
</dbReference>
<protein>
    <submittedName>
        <fullName evidence="7">BZIP transcription factor</fullName>
    </submittedName>
</protein>
<dbReference type="PANTHER" id="PTHR19304">
    <property type="entry name" value="CYCLIC-AMP RESPONSE ELEMENT BINDING PROTEIN"/>
    <property type="match status" value="1"/>
</dbReference>
<feature type="domain" description="BZIP" evidence="6">
    <location>
        <begin position="281"/>
        <end position="344"/>
    </location>
</feature>